<gene>
    <name evidence="1" type="ORF">LOK49_LG05G00445</name>
</gene>
<dbReference type="EMBL" id="CM045761">
    <property type="protein sequence ID" value="KAI8014834.1"/>
    <property type="molecule type" value="Genomic_DNA"/>
</dbReference>
<comment type="caution">
    <text evidence="1">The sequence shown here is derived from an EMBL/GenBank/DDBJ whole genome shotgun (WGS) entry which is preliminary data.</text>
</comment>
<proteinExistence type="predicted"/>
<accession>A0ACC0HMZ5</accession>
<evidence type="ECO:0000313" key="1">
    <source>
        <dbReference type="EMBL" id="KAI8014834.1"/>
    </source>
</evidence>
<reference evidence="1 2" key="1">
    <citation type="journal article" date="2022" name="Plant J.">
        <title>Chromosome-level genome of Camellia lanceoleosa provides a valuable resource for understanding genome evolution and self-incompatibility.</title>
        <authorList>
            <person name="Gong W."/>
            <person name="Xiao S."/>
            <person name="Wang L."/>
            <person name="Liao Z."/>
            <person name="Chang Y."/>
            <person name="Mo W."/>
            <person name="Hu G."/>
            <person name="Li W."/>
            <person name="Zhao G."/>
            <person name="Zhu H."/>
            <person name="Hu X."/>
            <person name="Ji K."/>
            <person name="Xiang X."/>
            <person name="Song Q."/>
            <person name="Yuan D."/>
            <person name="Jin S."/>
            <person name="Zhang L."/>
        </authorList>
    </citation>
    <scope>NUCLEOTIDE SEQUENCE [LARGE SCALE GENOMIC DNA]</scope>
    <source>
        <strain evidence="1">SQ_2022a</strain>
    </source>
</reference>
<dbReference type="Proteomes" id="UP001060215">
    <property type="component" value="Chromosome 4"/>
</dbReference>
<name>A0ACC0HMZ5_9ERIC</name>
<keyword evidence="2" id="KW-1185">Reference proteome</keyword>
<sequence>MMRWIEIAADSLYKAKLIRSFYHLYDGQEAVAIGMEAVITKKDCIITAYRDHCLFLGRSWEQLMKVQHWLWHAIAEELAGFGATVHTCSRNEKELNERLQERESKGFKVTGSVCDVLLRSQREKLMENVSSIFAGKLNILVNNAGILIHKQTREYTAEDFSNLMGTNFEAPFHLSQLAHPLLKASGNGNIVFMSSTAGVIAAPAVSIYAATKGAMNQSQRTWREDPILKEIVASLACQGPIPRPGEPNEVSSLVAFLCFPAASYITGQVICVDGGLTVCGFYSSPN</sequence>
<evidence type="ECO:0000313" key="2">
    <source>
        <dbReference type="Proteomes" id="UP001060215"/>
    </source>
</evidence>
<organism evidence="1 2">
    <name type="scientific">Camellia lanceoleosa</name>
    <dbReference type="NCBI Taxonomy" id="1840588"/>
    <lineage>
        <taxon>Eukaryota</taxon>
        <taxon>Viridiplantae</taxon>
        <taxon>Streptophyta</taxon>
        <taxon>Embryophyta</taxon>
        <taxon>Tracheophyta</taxon>
        <taxon>Spermatophyta</taxon>
        <taxon>Magnoliopsida</taxon>
        <taxon>eudicotyledons</taxon>
        <taxon>Gunneridae</taxon>
        <taxon>Pentapetalae</taxon>
        <taxon>asterids</taxon>
        <taxon>Ericales</taxon>
        <taxon>Theaceae</taxon>
        <taxon>Camellia</taxon>
    </lineage>
</organism>
<protein>
    <submittedName>
        <fullName evidence="1">Uncharacterized protein</fullName>
    </submittedName>
</protein>